<protein>
    <submittedName>
        <fullName evidence="1">Uncharacterized protein</fullName>
    </submittedName>
</protein>
<sequence length="123" mass="13840">MGSFRKKIYNLCRAMVGGTNYKKLTTVTVGPGITALPKGETKLLQWGIRLDFSREVDVDGVIHNEFKLQPNRGKIADFLARWRQHRGGTHAVIATIRVKKNGTKDDVLKGIEEGLDEMDEDEE</sequence>
<dbReference type="EMBL" id="JBBPEH010000003">
    <property type="protein sequence ID" value="KAK7540818.1"/>
    <property type="molecule type" value="Genomic_DNA"/>
</dbReference>
<name>A0ABR1M027_9PEZI</name>
<evidence type="ECO:0000313" key="1">
    <source>
        <dbReference type="EMBL" id="KAK7540818.1"/>
    </source>
</evidence>
<dbReference type="Proteomes" id="UP001360953">
    <property type="component" value="Unassembled WGS sequence"/>
</dbReference>
<comment type="caution">
    <text evidence="1">The sequence shown here is derived from an EMBL/GenBank/DDBJ whole genome shotgun (WGS) entry which is preliminary data.</text>
</comment>
<dbReference type="RefSeq" id="XP_066657749.1">
    <property type="nucleotide sequence ID" value="XM_066803925.1"/>
</dbReference>
<keyword evidence="2" id="KW-1185">Reference proteome</keyword>
<accession>A0ABR1M027</accession>
<gene>
    <name evidence="1" type="ORF">J3D65DRAFT_691871</name>
</gene>
<proteinExistence type="predicted"/>
<organism evidence="1 2">
    <name type="scientific">Phyllosticta citribraziliensis</name>
    <dbReference type="NCBI Taxonomy" id="989973"/>
    <lineage>
        <taxon>Eukaryota</taxon>
        <taxon>Fungi</taxon>
        <taxon>Dikarya</taxon>
        <taxon>Ascomycota</taxon>
        <taxon>Pezizomycotina</taxon>
        <taxon>Dothideomycetes</taxon>
        <taxon>Dothideomycetes incertae sedis</taxon>
        <taxon>Botryosphaeriales</taxon>
        <taxon>Phyllostictaceae</taxon>
        <taxon>Phyllosticta</taxon>
    </lineage>
</organism>
<dbReference type="GeneID" id="92036831"/>
<reference evidence="1 2" key="1">
    <citation type="submission" date="2024-04" db="EMBL/GenBank/DDBJ databases">
        <title>Phyllosticta paracitricarpa is synonymous to the EU quarantine fungus P. citricarpa based on phylogenomic analyses.</title>
        <authorList>
            <consortium name="Lawrence Berkeley National Laboratory"/>
            <person name="Van ingen-buijs V.A."/>
            <person name="Van westerhoven A.C."/>
            <person name="Haridas S."/>
            <person name="Skiadas P."/>
            <person name="Martin F."/>
            <person name="Groenewald J.Z."/>
            <person name="Crous P.W."/>
            <person name="Seidl M.F."/>
        </authorList>
    </citation>
    <scope>NUCLEOTIDE SEQUENCE [LARGE SCALE GENOMIC DNA]</scope>
    <source>
        <strain evidence="1 2">CPC 17464</strain>
    </source>
</reference>
<evidence type="ECO:0000313" key="2">
    <source>
        <dbReference type="Proteomes" id="UP001360953"/>
    </source>
</evidence>